<evidence type="ECO:0000313" key="5">
    <source>
        <dbReference type="Proteomes" id="UP001044222"/>
    </source>
</evidence>
<evidence type="ECO:0000313" key="4">
    <source>
        <dbReference type="EMBL" id="KAG5829969.1"/>
    </source>
</evidence>
<dbReference type="InterPro" id="IPR036179">
    <property type="entry name" value="Ig-like_dom_sf"/>
</dbReference>
<organism evidence="4 5">
    <name type="scientific">Anguilla anguilla</name>
    <name type="common">European freshwater eel</name>
    <name type="synonym">Muraena anguilla</name>
    <dbReference type="NCBI Taxonomy" id="7936"/>
    <lineage>
        <taxon>Eukaryota</taxon>
        <taxon>Metazoa</taxon>
        <taxon>Chordata</taxon>
        <taxon>Craniata</taxon>
        <taxon>Vertebrata</taxon>
        <taxon>Euteleostomi</taxon>
        <taxon>Actinopterygii</taxon>
        <taxon>Neopterygii</taxon>
        <taxon>Teleostei</taxon>
        <taxon>Anguilliformes</taxon>
        <taxon>Anguillidae</taxon>
        <taxon>Anguilla</taxon>
    </lineage>
</organism>
<dbReference type="Gene3D" id="2.60.40.10">
    <property type="entry name" value="Immunoglobulins"/>
    <property type="match status" value="2"/>
</dbReference>
<dbReference type="EMBL" id="JAFIRN010000971">
    <property type="protein sequence ID" value="KAG5829969.1"/>
    <property type="molecule type" value="Genomic_DNA"/>
</dbReference>
<dbReference type="FunFam" id="2.60.40.10:FF:000283">
    <property type="entry name" value="Immunoglobulin kappa constant"/>
    <property type="match status" value="1"/>
</dbReference>
<protein>
    <recommendedName>
        <fullName evidence="3">Ig-like domain-containing protein</fullName>
    </recommendedName>
</protein>
<keyword evidence="2" id="KW-0393">Immunoglobulin domain</keyword>
<dbReference type="SMART" id="SM00407">
    <property type="entry name" value="IGc1"/>
    <property type="match status" value="2"/>
</dbReference>
<dbReference type="CDD" id="cd00098">
    <property type="entry name" value="IgC1"/>
    <property type="match status" value="1"/>
</dbReference>
<evidence type="ECO:0000256" key="1">
    <source>
        <dbReference type="ARBA" id="ARBA00023157"/>
    </source>
</evidence>
<dbReference type="InterPro" id="IPR007110">
    <property type="entry name" value="Ig-like_dom"/>
</dbReference>
<keyword evidence="5" id="KW-1185">Reference proteome</keyword>
<evidence type="ECO:0000256" key="2">
    <source>
        <dbReference type="ARBA" id="ARBA00023319"/>
    </source>
</evidence>
<evidence type="ECO:0000259" key="3">
    <source>
        <dbReference type="PROSITE" id="PS50835"/>
    </source>
</evidence>
<gene>
    <name evidence="4" type="ORF">ANANG_G00319880</name>
</gene>
<reference evidence="4" key="1">
    <citation type="submission" date="2021-01" db="EMBL/GenBank/DDBJ databases">
        <title>A chromosome-scale assembly of European eel, Anguilla anguilla.</title>
        <authorList>
            <person name="Henkel C."/>
            <person name="Jong-Raadsen S.A."/>
            <person name="Dufour S."/>
            <person name="Weltzien F.-A."/>
            <person name="Palstra A.P."/>
            <person name="Pelster B."/>
            <person name="Spaink H.P."/>
            <person name="Van Den Thillart G.E."/>
            <person name="Jansen H."/>
            <person name="Zahm M."/>
            <person name="Klopp C."/>
            <person name="Cedric C."/>
            <person name="Louis A."/>
            <person name="Berthelot C."/>
            <person name="Parey E."/>
            <person name="Roest Crollius H."/>
            <person name="Montfort J."/>
            <person name="Robinson-Rechavi M."/>
            <person name="Bucao C."/>
            <person name="Bouchez O."/>
            <person name="Gislard M."/>
            <person name="Lluch J."/>
            <person name="Milhes M."/>
            <person name="Lampietro C."/>
            <person name="Lopez Roques C."/>
            <person name="Donnadieu C."/>
            <person name="Braasch I."/>
            <person name="Desvignes T."/>
            <person name="Postlethwait J."/>
            <person name="Bobe J."/>
            <person name="Guiguen Y."/>
            <person name="Dirks R."/>
        </authorList>
    </citation>
    <scope>NUCLEOTIDE SEQUENCE</scope>
    <source>
        <strain evidence="4">Tag_6206</strain>
        <tissue evidence="4">Liver</tissue>
    </source>
</reference>
<dbReference type="Proteomes" id="UP001044222">
    <property type="component" value="Unassembled WGS sequence"/>
</dbReference>
<dbReference type="SUPFAM" id="SSF48726">
    <property type="entry name" value="Immunoglobulin"/>
    <property type="match status" value="2"/>
</dbReference>
<feature type="domain" description="Ig-like" evidence="3">
    <location>
        <begin position="99"/>
        <end position="187"/>
    </location>
</feature>
<sequence length="340" mass="37140">MTCPQGPTDQLTLACIASGFFPSSSVTFQWKDTSGKPVSDFTQYPAVQISGSKSYTSVSHLRVNAAEWDAKKTYSCSVNYLSQAGVKDASFQKPVPKSPTVSLLLVPSGDSPPDALICVIRDFYPKSLRVTWRVNGKTLTGSSNTWQSEKQASGLYSASSTVNVDRTKWDRNEEYTCEVLHQQKTIEQKTSRDQSSDTPCLEVTLNPPKMRELFVDNQAVLDCVITGGERAAVEGASVTWTPSGTSKESQTTRHGHVFRKTSTLTLGQGNAGSPSKMFSALSNRTAISQPSKIFQPEHQRVKSSRGGYNHTHKTGQRVCHPGLCSDRLLSLGRVRHVDSG</sequence>
<dbReference type="PANTHER" id="PTHR23411">
    <property type="entry name" value="TAPASIN"/>
    <property type="match status" value="1"/>
</dbReference>
<dbReference type="InterPro" id="IPR013783">
    <property type="entry name" value="Ig-like_fold"/>
</dbReference>
<keyword evidence="1" id="KW-1015">Disulfide bond</keyword>
<dbReference type="Pfam" id="PF07654">
    <property type="entry name" value="C1-set"/>
    <property type="match status" value="2"/>
</dbReference>
<dbReference type="PROSITE" id="PS50835">
    <property type="entry name" value="IG_LIKE"/>
    <property type="match status" value="2"/>
</dbReference>
<feature type="domain" description="Ig-like" evidence="3">
    <location>
        <begin position="1"/>
        <end position="92"/>
    </location>
</feature>
<accession>A0A9D3LHM2</accession>
<proteinExistence type="predicted"/>
<dbReference type="InterPro" id="IPR050380">
    <property type="entry name" value="Immune_Resp_Modulators"/>
</dbReference>
<comment type="caution">
    <text evidence="4">The sequence shown here is derived from an EMBL/GenBank/DDBJ whole genome shotgun (WGS) entry which is preliminary data.</text>
</comment>
<dbReference type="InterPro" id="IPR003597">
    <property type="entry name" value="Ig_C1-set"/>
</dbReference>
<name>A0A9D3LHM2_ANGAN</name>
<dbReference type="AlphaFoldDB" id="A0A9D3LHM2"/>